<evidence type="ECO:0000313" key="2">
    <source>
        <dbReference type="Proteomes" id="UP000308886"/>
    </source>
</evidence>
<comment type="caution">
    <text evidence="1">The sequence shown here is derived from an EMBL/GenBank/DDBJ whole genome shotgun (WGS) entry which is preliminary data.</text>
</comment>
<name>A0AC61QNA3_9BACT</name>
<dbReference type="Proteomes" id="UP000308886">
    <property type="component" value="Unassembled WGS sequence"/>
</dbReference>
<keyword evidence="2" id="KW-1185">Reference proteome</keyword>
<organism evidence="1 2">
    <name type="scientific">Palleniella muris</name>
    <dbReference type="NCBI Taxonomy" id="3038145"/>
    <lineage>
        <taxon>Bacteria</taxon>
        <taxon>Pseudomonadati</taxon>
        <taxon>Bacteroidota</taxon>
        <taxon>Bacteroidia</taxon>
        <taxon>Bacteroidales</taxon>
        <taxon>Prevotellaceae</taxon>
        <taxon>Palleniella</taxon>
    </lineage>
</organism>
<proteinExistence type="predicted"/>
<gene>
    <name evidence="1" type="ORF">E5358_11005</name>
</gene>
<reference evidence="1" key="1">
    <citation type="submission" date="2019-04" db="EMBL/GenBank/DDBJ databases">
        <title>Microbes associate with the intestines of laboratory mice.</title>
        <authorList>
            <person name="Navarre W."/>
            <person name="Wong E."/>
            <person name="Huang K."/>
            <person name="Tropini C."/>
            <person name="Ng K."/>
            <person name="Yu B."/>
        </authorList>
    </citation>
    <scope>NUCLEOTIDE SEQUENCE</scope>
    <source>
        <strain evidence="1">NM73_A23</strain>
    </source>
</reference>
<evidence type="ECO:0000313" key="1">
    <source>
        <dbReference type="EMBL" id="TGX81144.1"/>
    </source>
</evidence>
<sequence length="360" mass="40462">MKKFFQTLVFLLFAMTANADFVIMLPSKYEGQKILVMAEDISSIASSKSRRDVIRKMDTLTVENNTLRVSPMMDVPACYSIGTDKELLERFYAAPGENLVIDVSNPETYKASGSTLVEQMAVIKNRLSQFQSEAREAYRNGNKAGAKEKQEAQENYLSQYITENASAPGAVYALLRLGEEKTLVKLATTLEGTAKECVIYPLVTKAVSQAEEQMARDERQASLEGALAPDFTLAGLDGKMRSLSDYRGKWVILDFWGSWCPWCIKGFPDLKELYGKYGRDKLEIIGIDCRESEDAWRRGVEKHQLPWVQLYNPKNGNATDLYGVSGYPTKVVVSPDGKVRKIDIGHNVDFVRDFESMVQH</sequence>
<protein>
    <submittedName>
        <fullName evidence="1">TlpA family protein disulfide reductase</fullName>
    </submittedName>
</protein>
<dbReference type="EMBL" id="SRZC01000019">
    <property type="protein sequence ID" value="TGX81144.1"/>
    <property type="molecule type" value="Genomic_DNA"/>
</dbReference>
<accession>A0AC61QNA3</accession>